<dbReference type="PANTHER" id="PTHR24305">
    <property type="entry name" value="CYTOCHROME P450"/>
    <property type="match status" value="1"/>
</dbReference>
<dbReference type="InterPro" id="IPR002401">
    <property type="entry name" value="Cyt_P450_E_grp-I"/>
</dbReference>
<keyword evidence="6" id="KW-0812">Transmembrane</keyword>
<feature type="chain" id="PRO_5034122112" evidence="14">
    <location>
        <begin position="26"/>
        <end position="549"/>
    </location>
</feature>
<evidence type="ECO:0000256" key="13">
    <source>
        <dbReference type="PIRSR" id="PIRSR602401-1"/>
    </source>
</evidence>
<evidence type="ECO:0000256" key="12">
    <source>
        <dbReference type="ARBA" id="ARBA00023136"/>
    </source>
</evidence>
<keyword evidence="10 13" id="KW-0408">Iron</keyword>
<evidence type="ECO:0000256" key="6">
    <source>
        <dbReference type="ARBA" id="ARBA00022692"/>
    </source>
</evidence>
<evidence type="ECO:0000256" key="11">
    <source>
        <dbReference type="ARBA" id="ARBA00023033"/>
    </source>
</evidence>
<evidence type="ECO:0000256" key="7">
    <source>
        <dbReference type="ARBA" id="ARBA00022723"/>
    </source>
</evidence>
<evidence type="ECO:0000256" key="14">
    <source>
        <dbReference type="SAM" id="SignalP"/>
    </source>
</evidence>
<accession>A0A8H6M4A1</accession>
<dbReference type="InterPro" id="IPR001128">
    <property type="entry name" value="Cyt_P450"/>
</dbReference>
<dbReference type="Proteomes" id="UP000521943">
    <property type="component" value="Unassembled WGS sequence"/>
</dbReference>
<reference evidence="15 16" key="1">
    <citation type="submission" date="2020-07" db="EMBL/GenBank/DDBJ databases">
        <title>Comparative genomics of pyrophilous fungi reveals a link between fire events and developmental genes.</title>
        <authorList>
            <consortium name="DOE Joint Genome Institute"/>
            <person name="Steindorff A.S."/>
            <person name="Carver A."/>
            <person name="Calhoun S."/>
            <person name="Stillman K."/>
            <person name="Liu H."/>
            <person name="Lipzen A."/>
            <person name="Pangilinan J."/>
            <person name="Labutti K."/>
            <person name="Bruns T.D."/>
            <person name="Grigoriev I.V."/>
        </authorList>
    </citation>
    <scope>NUCLEOTIDE SEQUENCE [LARGE SCALE GENOMIC DNA]</scope>
    <source>
        <strain evidence="15 16">CBS 144469</strain>
    </source>
</reference>
<keyword evidence="9" id="KW-0560">Oxidoreductase</keyword>
<comment type="similarity">
    <text evidence="4">Belongs to the cytochrome P450 family.</text>
</comment>
<protein>
    <submittedName>
        <fullName evidence="15">Cytochrome P450</fullName>
    </submittedName>
</protein>
<name>A0A8H6M4A1_9AGAR</name>
<dbReference type="OrthoDB" id="1470350at2759"/>
<dbReference type="GO" id="GO:0004497">
    <property type="term" value="F:monooxygenase activity"/>
    <property type="evidence" value="ECO:0007669"/>
    <property type="project" value="UniProtKB-KW"/>
</dbReference>
<dbReference type="EMBL" id="JACGCI010000048">
    <property type="protein sequence ID" value="KAF6751686.1"/>
    <property type="molecule type" value="Genomic_DNA"/>
</dbReference>
<dbReference type="GO" id="GO:0016020">
    <property type="term" value="C:membrane"/>
    <property type="evidence" value="ECO:0007669"/>
    <property type="project" value="UniProtKB-SubCell"/>
</dbReference>
<dbReference type="PRINTS" id="PR00385">
    <property type="entry name" value="P450"/>
</dbReference>
<evidence type="ECO:0000256" key="4">
    <source>
        <dbReference type="ARBA" id="ARBA00010617"/>
    </source>
</evidence>
<dbReference type="GO" id="GO:0020037">
    <property type="term" value="F:heme binding"/>
    <property type="evidence" value="ECO:0007669"/>
    <property type="project" value="InterPro"/>
</dbReference>
<dbReference type="GO" id="GO:0005506">
    <property type="term" value="F:iron ion binding"/>
    <property type="evidence" value="ECO:0007669"/>
    <property type="project" value="InterPro"/>
</dbReference>
<feature type="signal peptide" evidence="14">
    <location>
        <begin position="1"/>
        <end position="25"/>
    </location>
</feature>
<organism evidence="15 16">
    <name type="scientific">Ephemerocybe angulata</name>
    <dbReference type="NCBI Taxonomy" id="980116"/>
    <lineage>
        <taxon>Eukaryota</taxon>
        <taxon>Fungi</taxon>
        <taxon>Dikarya</taxon>
        <taxon>Basidiomycota</taxon>
        <taxon>Agaricomycotina</taxon>
        <taxon>Agaricomycetes</taxon>
        <taxon>Agaricomycetidae</taxon>
        <taxon>Agaricales</taxon>
        <taxon>Agaricineae</taxon>
        <taxon>Psathyrellaceae</taxon>
        <taxon>Ephemerocybe</taxon>
    </lineage>
</organism>
<evidence type="ECO:0000313" key="16">
    <source>
        <dbReference type="Proteomes" id="UP000521943"/>
    </source>
</evidence>
<evidence type="ECO:0000256" key="9">
    <source>
        <dbReference type="ARBA" id="ARBA00023002"/>
    </source>
</evidence>
<dbReference type="AlphaFoldDB" id="A0A8H6M4A1"/>
<dbReference type="PANTHER" id="PTHR24305:SF166">
    <property type="entry name" value="CYTOCHROME P450 12A4, MITOCHONDRIAL-RELATED"/>
    <property type="match status" value="1"/>
</dbReference>
<dbReference type="CDD" id="cd11069">
    <property type="entry name" value="CYP_FUM15-like"/>
    <property type="match status" value="1"/>
</dbReference>
<keyword evidence="12" id="KW-0472">Membrane</keyword>
<keyword evidence="14" id="KW-0732">Signal</keyword>
<comment type="caution">
    <text evidence="15">The sequence shown here is derived from an EMBL/GenBank/DDBJ whole genome shotgun (WGS) entry which is preliminary data.</text>
</comment>
<dbReference type="InterPro" id="IPR036396">
    <property type="entry name" value="Cyt_P450_sf"/>
</dbReference>
<evidence type="ECO:0000256" key="1">
    <source>
        <dbReference type="ARBA" id="ARBA00001971"/>
    </source>
</evidence>
<evidence type="ECO:0000256" key="10">
    <source>
        <dbReference type="ARBA" id="ARBA00023004"/>
    </source>
</evidence>
<keyword evidence="7 13" id="KW-0479">Metal-binding</keyword>
<dbReference type="SUPFAM" id="SSF48264">
    <property type="entry name" value="Cytochrome P450"/>
    <property type="match status" value="1"/>
</dbReference>
<comment type="cofactor">
    <cofactor evidence="1 13">
        <name>heme</name>
        <dbReference type="ChEBI" id="CHEBI:30413"/>
    </cofactor>
</comment>
<sequence>MPTPTAVQLIGTTVLSWALWRLARGLMKKDPFANLRGPPSSSILMGSIGDMISTRGWEFHKQIGEEYGGVQKMNGFLGEKDLYVFDPKALHHILIKDQEVYEAPDHFTLGNETVFGKGLLSTLGEYHRKQRKALGPLFSVAHMREMVPIFYDVVNKLGTAFEHKVENGPATFDVLHWMTRTALELIGQGGVGYSFDTLTEDSKEHPFSSSLKRLIPAVQKVGFFRMIILPQISRTGPAWLRRAGANILGALWPNFQRVKDIVDVMSHTSEIIFEAKKEALRLGPEVLESQVGRGKDIITGLLKANMTASEEDRLPDEELLGQISTLTFAGMDTTSNTMARIFYELTQHPEAQEKLRQEITEAQAKHGELGYNELLNHLPYLDAVCRETLRLYAPAPLAFRVARQDMMLPVSKPLVGVNGEPISEVFVPKGTHIFIAALQSNRNPEVWGPDSYEWKPERWLSPLPDTLVDAKVPGVYSHLMTFIGGGRACLGYKFAELEMKIILAVLIPKFSFALPKGTQIFWPMGGIATPIVDENNPLETALPLVVSAV</sequence>
<keyword evidence="16" id="KW-1185">Reference proteome</keyword>
<keyword evidence="8" id="KW-1133">Transmembrane helix</keyword>
<dbReference type="Gene3D" id="1.10.630.10">
    <property type="entry name" value="Cytochrome P450"/>
    <property type="match status" value="1"/>
</dbReference>
<proteinExistence type="inferred from homology"/>
<dbReference type="PRINTS" id="PR00463">
    <property type="entry name" value="EP450I"/>
</dbReference>
<dbReference type="Pfam" id="PF00067">
    <property type="entry name" value="p450"/>
    <property type="match status" value="1"/>
</dbReference>
<dbReference type="GO" id="GO:0016705">
    <property type="term" value="F:oxidoreductase activity, acting on paired donors, with incorporation or reduction of molecular oxygen"/>
    <property type="evidence" value="ECO:0007669"/>
    <property type="project" value="InterPro"/>
</dbReference>
<keyword evidence="11" id="KW-0503">Monooxygenase</keyword>
<evidence type="ECO:0000256" key="2">
    <source>
        <dbReference type="ARBA" id="ARBA00004370"/>
    </source>
</evidence>
<dbReference type="InterPro" id="IPR050121">
    <property type="entry name" value="Cytochrome_P450_monoxygenase"/>
</dbReference>
<keyword evidence="5 13" id="KW-0349">Heme</keyword>
<comment type="pathway">
    <text evidence="3">Secondary metabolite biosynthesis; terpenoid biosynthesis.</text>
</comment>
<comment type="subcellular location">
    <subcellularLocation>
        <location evidence="2">Membrane</location>
    </subcellularLocation>
</comment>
<evidence type="ECO:0000313" key="15">
    <source>
        <dbReference type="EMBL" id="KAF6751686.1"/>
    </source>
</evidence>
<evidence type="ECO:0000256" key="3">
    <source>
        <dbReference type="ARBA" id="ARBA00004721"/>
    </source>
</evidence>
<evidence type="ECO:0000256" key="5">
    <source>
        <dbReference type="ARBA" id="ARBA00022617"/>
    </source>
</evidence>
<feature type="binding site" description="axial binding residue" evidence="13">
    <location>
        <position position="489"/>
    </location>
    <ligand>
        <name>heme</name>
        <dbReference type="ChEBI" id="CHEBI:30413"/>
    </ligand>
    <ligandPart>
        <name>Fe</name>
        <dbReference type="ChEBI" id="CHEBI:18248"/>
    </ligandPart>
</feature>
<evidence type="ECO:0000256" key="8">
    <source>
        <dbReference type="ARBA" id="ARBA00022989"/>
    </source>
</evidence>
<gene>
    <name evidence="15" type="ORF">DFP72DRAFT_906845</name>
</gene>